<evidence type="ECO:0000313" key="1">
    <source>
        <dbReference type="EMBL" id="EFX75187.1"/>
    </source>
</evidence>
<dbReference type="EMBL" id="GL732577">
    <property type="protein sequence ID" value="EFX75187.1"/>
    <property type="molecule type" value="Genomic_DNA"/>
</dbReference>
<sequence length="98" mass="11761">MDYNSSSIQDKWKALSKEEQLPYYDVTEMTHELVENEKKAIDKEIISLRPGKRQYSGYKISRRILQKDKHAFDKRAFNPVLWYQCYIHHQEAGKLKAR</sequence>
<accession>E9GZB9</accession>
<organism evidence="1 2">
    <name type="scientific">Daphnia pulex</name>
    <name type="common">Water flea</name>
    <dbReference type="NCBI Taxonomy" id="6669"/>
    <lineage>
        <taxon>Eukaryota</taxon>
        <taxon>Metazoa</taxon>
        <taxon>Ecdysozoa</taxon>
        <taxon>Arthropoda</taxon>
        <taxon>Crustacea</taxon>
        <taxon>Branchiopoda</taxon>
        <taxon>Diplostraca</taxon>
        <taxon>Cladocera</taxon>
        <taxon>Anomopoda</taxon>
        <taxon>Daphniidae</taxon>
        <taxon>Daphnia</taxon>
    </lineage>
</organism>
<protein>
    <submittedName>
        <fullName evidence="1">Uncharacterized protein</fullName>
    </submittedName>
</protein>
<keyword evidence="2" id="KW-1185">Reference proteome</keyword>
<gene>
    <name evidence="1" type="ORF">DAPPUDRAFT_323629</name>
</gene>
<reference evidence="1 2" key="1">
    <citation type="journal article" date="2011" name="Science">
        <title>The ecoresponsive genome of Daphnia pulex.</title>
        <authorList>
            <person name="Colbourne J.K."/>
            <person name="Pfrender M.E."/>
            <person name="Gilbert D."/>
            <person name="Thomas W.K."/>
            <person name="Tucker A."/>
            <person name="Oakley T.H."/>
            <person name="Tokishita S."/>
            <person name="Aerts A."/>
            <person name="Arnold G.J."/>
            <person name="Basu M.K."/>
            <person name="Bauer D.J."/>
            <person name="Caceres C.E."/>
            <person name="Carmel L."/>
            <person name="Casola C."/>
            <person name="Choi J.H."/>
            <person name="Detter J.C."/>
            <person name="Dong Q."/>
            <person name="Dusheyko S."/>
            <person name="Eads B.D."/>
            <person name="Frohlich T."/>
            <person name="Geiler-Samerotte K.A."/>
            <person name="Gerlach D."/>
            <person name="Hatcher P."/>
            <person name="Jogdeo S."/>
            <person name="Krijgsveld J."/>
            <person name="Kriventseva E.V."/>
            <person name="Kultz D."/>
            <person name="Laforsch C."/>
            <person name="Lindquist E."/>
            <person name="Lopez J."/>
            <person name="Manak J.R."/>
            <person name="Muller J."/>
            <person name="Pangilinan J."/>
            <person name="Patwardhan R.P."/>
            <person name="Pitluck S."/>
            <person name="Pritham E.J."/>
            <person name="Rechtsteiner A."/>
            <person name="Rho M."/>
            <person name="Rogozin I.B."/>
            <person name="Sakarya O."/>
            <person name="Salamov A."/>
            <person name="Schaack S."/>
            <person name="Shapiro H."/>
            <person name="Shiga Y."/>
            <person name="Skalitzky C."/>
            <person name="Smith Z."/>
            <person name="Souvorov A."/>
            <person name="Sung W."/>
            <person name="Tang Z."/>
            <person name="Tsuchiya D."/>
            <person name="Tu H."/>
            <person name="Vos H."/>
            <person name="Wang M."/>
            <person name="Wolf Y.I."/>
            <person name="Yamagata H."/>
            <person name="Yamada T."/>
            <person name="Ye Y."/>
            <person name="Shaw J.R."/>
            <person name="Andrews J."/>
            <person name="Crease T.J."/>
            <person name="Tang H."/>
            <person name="Lucas S.M."/>
            <person name="Robertson H.M."/>
            <person name="Bork P."/>
            <person name="Koonin E.V."/>
            <person name="Zdobnov E.M."/>
            <person name="Grigoriev I.V."/>
            <person name="Lynch M."/>
            <person name="Boore J.L."/>
        </authorList>
    </citation>
    <scope>NUCLEOTIDE SEQUENCE [LARGE SCALE GENOMIC DNA]</scope>
</reference>
<dbReference type="AlphaFoldDB" id="E9GZB9"/>
<dbReference type="KEGG" id="dpx:DAPPUDRAFT_323629"/>
<dbReference type="InParanoid" id="E9GZB9"/>
<evidence type="ECO:0000313" key="2">
    <source>
        <dbReference type="Proteomes" id="UP000000305"/>
    </source>
</evidence>
<name>E9GZB9_DAPPU</name>
<proteinExistence type="predicted"/>
<dbReference type="Proteomes" id="UP000000305">
    <property type="component" value="Unassembled WGS sequence"/>
</dbReference>
<dbReference type="HOGENOM" id="CLU_2335749_0_0_1"/>